<sequence length="106" mass="12255">MMVMINSITTMTEIGMIILEIRGVVREIIIFKIIDNLILVEVKVDDRLGKVMMKIGLPHLMIIEIEIIVRVARREVVKEQIRGVVVAHLEIRDLEITFYNVEDVTN</sequence>
<dbReference type="AlphaFoldDB" id="A0A1Y1L242"/>
<organism evidence="1">
    <name type="scientific">Photinus pyralis</name>
    <name type="common">Common eastern firefly</name>
    <name type="synonym">Lampyris pyralis</name>
    <dbReference type="NCBI Taxonomy" id="7054"/>
    <lineage>
        <taxon>Eukaryota</taxon>
        <taxon>Metazoa</taxon>
        <taxon>Ecdysozoa</taxon>
        <taxon>Arthropoda</taxon>
        <taxon>Hexapoda</taxon>
        <taxon>Insecta</taxon>
        <taxon>Pterygota</taxon>
        <taxon>Neoptera</taxon>
        <taxon>Endopterygota</taxon>
        <taxon>Coleoptera</taxon>
        <taxon>Polyphaga</taxon>
        <taxon>Elateriformia</taxon>
        <taxon>Elateroidea</taxon>
        <taxon>Lampyridae</taxon>
        <taxon>Lampyrinae</taxon>
        <taxon>Photinus</taxon>
    </lineage>
</organism>
<dbReference type="EMBL" id="GEZM01066597">
    <property type="protein sequence ID" value="JAV67769.1"/>
    <property type="molecule type" value="Transcribed_RNA"/>
</dbReference>
<dbReference type="EMBL" id="GEZM01066595">
    <property type="protein sequence ID" value="JAV67771.1"/>
    <property type="molecule type" value="Transcribed_RNA"/>
</dbReference>
<name>A0A1Y1L242_PHOPY</name>
<reference evidence="1" key="1">
    <citation type="journal article" date="2016" name="Sci. Rep.">
        <title>Molecular characterization of firefly nuptial gifts: a multi-omics approach sheds light on postcopulatory sexual selection.</title>
        <authorList>
            <person name="Al-Wathiqui N."/>
            <person name="Fallon T.R."/>
            <person name="South A."/>
            <person name="Weng J.K."/>
            <person name="Lewis S.M."/>
        </authorList>
    </citation>
    <scope>NUCLEOTIDE SEQUENCE</scope>
</reference>
<protein>
    <submittedName>
        <fullName evidence="1">Uncharacterized protein</fullName>
    </submittedName>
</protein>
<evidence type="ECO:0000313" key="1">
    <source>
        <dbReference type="EMBL" id="JAV67769.1"/>
    </source>
</evidence>
<accession>A0A1Y1L242</accession>
<proteinExistence type="predicted"/>